<dbReference type="InterPro" id="IPR056812">
    <property type="entry name" value="RRM_fung"/>
</dbReference>
<dbReference type="SUPFAM" id="SSF56300">
    <property type="entry name" value="Metallo-dependent phosphatases"/>
    <property type="match status" value="1"/>
</dbReference>
<feature type="compositionally biased region" description="Low complexity" evidence="1">
    <location>
        <begin position="543"/>
        <end position="559"/>
    </location>
</feature>
<feature type="compositionally biased region" description="Low complexity" evidence="1">
    <location>
        <begin position="438"/>
        <end position="452"/>
    </location>
</feature>
<feature type="compositionally biased region" description="Polar residues" evidence="1">
    <location>
        <begin position="504"/>
        <end position="514"/>
    </location>
</feature>
<feature type="domain" description="RNA-binding" evidence="3">
    <location>
        <begin position="554"/>
        <end position="619"/>
    </location>
</feature>
<dbReference type="AlphaFoldDB" id="A0AAI9E8K1"/>
<evidence type="ECO:0000259" key="2">
    <source>
        <dbReference type="Pfam" id="PF10360"/>
    </source>
</evidence>
<dbReference type="InterPro" id="IPR052743">
    <property type="entry name" value="Glutaminase_GtaA"/>
</dbReference>
<comment type="caution">
    <text evidence="4">The sequence shown here is derived from an EMBL/GenBank/DDBJ whole genome shotgun (WGS) entry which is preliminary data.</text>
</comment>
<feature type="region of interest" description="Disordered" evidence="1">
    <location>
        <begin position="1"/>
        <end position="36"/>
    </location>
</feature>
<feature type="domain" description="DUF2433" evidence="2">
    <location>
        <begin position="284"/>
        <end position="409"/>
    </location>
</feature>
<dbReference type="PANTHER" id="PTHR31987:SF11">
    <property type="entry name" value="DUF2433 DOMAIN-CONTAINING PROTEIN"/>
    <property type="match status" value="1"/>
</dbReference>
<feature type="compositionally biased region" description="Low complexity" evidence="1">
    <location>
        <begin position="462"/>
        <end position="491"/>
    </location>
</feature>
<organism evidence="4 5">
    <name type="scientific">Lecanosticta acicola</name>
    <dbReference type="NCBI Taxonomy" id="111012"/>
    <lineage>
        <taxon>Eukaryota</taxon>
        <taxon>Fungi</taxon>
        <taxon>Dikarya</taxon>
        <taxon>Ascomycota</taxon>
        <taxon>Pezizomycotina</taxon>
        <taxon>Dothideomycetes</taxon>
        <taxon>Dothideomycetidae</taxon>
        <taxon>Mycosphaerellales</taxon>
        <taxon>Mycosphaerellaceae</taxon>
        <taxon>Lecanosticta</taxon>
    </lineage>
</organism>
<gene>
    <name evidence="4" type="ORF">LECACI_7A002241</name>
</gene>
<dbReference type="Pfam" id="PF25061">
    <property type="entry name" value="RRM_fung"/>
    <property type="match status" value="1"/>
</dbReference>
<reference evidence="4" key="1">
    <citation type="submission" date="2023-11" db="EMBL/GenBank/DDBJ databases">
        <authorList>
            <person name="Alioto T."/>
            <person name="Alioto T."/>
            <person name="Gomez Garrido J."/>
        </authorList>
    </citation>
    <scope>NUCLEOTIDE SEQUENCE</scope>
</reference>
<sequence length="693" mass="74451">MAQPPSQPRAYSQAYLPNGAPQPSGPVPGARPLEPNQGRVQQVGHARVLCIADVRGNLRQLNDLARSAKADYIIHTGDFGFYDDSSLERIAEKTLKHVAQYSPLLPEHVKADIARAGPQQSVKERFQREHLPLSELPQFLNKTFRLEVPVFTVWGACEDVSVLEKLRSQEYKIENLHVIDESHSRLLDVGGVKLRLLGLGGAVVMHKLFDNGEGRTTIAGGQGTMWTTLLQMGELIDTANRVYDPTETRVLVTHASPAREGLLNQLSVTLKADFSISAGLHFRYGSSYNEFSVNPSLDHYRGKLSASKASFHDVWETVKHEVEPAVAENEAQHKLLQFALELVHKMPSQATGGNPFGGGPVNGAVDESAFKNMWNFNLADAAFGWLVLDIDNGRIGTEMRAQGFNFSHRSGKNPQQRPQGIPQAPANATMGPTGGNLPTPGQQPPAVAQQQTRGPQGAPSAQQPGNQQRSQQPIGQQQPQQAKPGQQQPSPANQPGPKPATPQAALTANGTTAPAANLPTKDAPQTNGSGAAESAKPDTPVHNKQGNQQSPQQQEPSKGIFITGNNLTLATEDEVKAQLFSAEDAEKIQKVDKSGTNRWVAHFASPEIMSEVLAHGPTKEGVDKYKVRFAPFRQFTSRGGHGAGNWGSSRGGYQSAGNPGSDSESGRGGRGGRGRGRGGFRGRGRGGKAEGDS</sequence>
<dbReference type="InterPro" id="IPR018829">
    <property type="entry name" value="DUF2433"/>
</dbReference>
<feature type="region of interest" description="Disordered" evidence="1">
    <location>
        <begin position="405"/>
        <end position="559"/>
    </location>
</feature>
<dbReference type="Gene3D" id="3.60.21.10">
    <property type="match status" value="1"/>
</dbReference>
<evidence type="ECO:0008006" key="6">
    <source>
        <dbReference type="Google" id="ProtNLM"/>
    </source>
</evidence>
<evidence type="ECO:0000256" key="1">
    <source>
        <dbReference type="SAM" id="MobiDB-lite"/>
    </source>
</evidence>
<keyword evidence="5" id="KW-1185">Reference proteome</keyword>
<dbReference type="Proteomes" id="UP001296104">
    <property type="component" value="Unassembled WGS sequence"/>
</dbReference>
<protein>
    <recommendedName>
        <fullName evidence="6">DUF2433 domain-containing protein</fullName>
    </recommendedName>
</protein>
<dbReference type="EMBL" id="CAVMBE010000009">
    <property type="protein sequence ID" value="CAK3886973.1"/>
    <property type="molecule type" value="Genomic_DNA"/>
</dbReference>
<dbReference type="CDD" id="cd00838">
    <property type="entry name" value="MPP_superfamily"/>
    <property type="match status" value="1"/>
</dbReference>
<evidence type="ECO:0000313" key="5">
    <source>
        <dbReference type="Proteomes" id="UP001296104"/>
    </source>
</evidence>
<proteinExistence type="predicted"/>
<dbReference type="Pfam" id="PF10360">
    <property type="entry name" value="DUF2433"/>
    <property type="match status" value="1"/>
</dbReference>
<feature type="compositionally biased region" description="Polar residues" evidence="1">
    <location>
        <begin position="646"/>
        <end position="663"/>
    </location>
</feature>
<feature type="region of interest" description="Disordered" evidence="1">
    <location>
        <begin position="635"/>
        <end position="693"/>
    </location>
</feature>
<evidence type="ECO:0000259" key="3">
    <source>
        <dbReference type="Pfam" id="PF25061"/>
    </source>
</evidence>
<dbReference type="PANTHER" id="PTHR31987">
    <property type="entry name" value="GLUTAMINASE A-RELATED"/>
    <property type="match status" value="1"/>
</dbReference>
<feature type="compositionally biased region" description="Polar residues" evidence="1">
    <location>
        <begin position="405"/>
        <end position="418"/>
    </location>
</feature>
<feature type="compositionally biased region" description="Basic residues" evidence="1">
    <location>
        <begin position="670"/>
        <end position="686"/>
    </location>
</feature>
<accession>A0AAI9E8K1</accession>
<dbReference type="InterPro" id="IPR029052">
    <property type="entry name" value="Metallo-depent_PP-like"/>
</dbReference>
<evidence type="ECO:0000313" key="4">
    <source>
        <dbReference type="EMBL" id="CAK3886973.1"/>
    </source>
</evidence>
<name>A0AAI9E8K1_9PEZI</name>